<keyword evidence="2" id="KW-1185">Reference proteome</keyword>
<reference evidence="2" key="1">
    <citation type="submission" date="2023-01" db="EMBL/GenBank/DDBJ databases">
        <title>Key to firefly adult light organ development and bioluminescence: homeobox transcription factors regulate luciferase expression and transportation to peroxisome.</title>
        <authorList>
            <person name="Fu X."/>
        </authorList>
    </citation>
    <scope>NUCLEOTIDE SEQUENCE [LARGE SCALE GENOMIC DNA]</scope>
</reference>
<name>A0AAN7PAR0_9COLE</name>
<gene>
    <name evidence="1" type="ORF">RN001_008760</name>
</gene>
<comment type="caution">
    <text evidence="1">The sequence shown here is derived from an EMBL/GenBank/DDBJ whole genome shotgun (WGS) entry which is preliminary data.</text>
</comment>
<organism evidence="1 2">
    <name type="scientific">Aquatica leii</name>
    <dbReference type="NCBI Taxonomy" id="1421715"/>
    <lineage>
        <taxon>Eukaryota</taxon>
        <taxon>Metazoa</taxon>
        <taxon>Ecdysozoa</taxon>
        <taxon>Arthropoda</taxon>
        <taxon>Hexapoda</taxon>
        <taxon>Insecta</taxon>
        <taxon>Pterygota</taxon>
        <taxon>Neoptera</taxon>
        <taxon>Endopterygota</taxon>
        <taxon>Coleoptera</taxon>
        <taxon>Polyphaga</taxon>
        <taxon>Elateriformia</taxon>
        <taxon>Elateroidea</taxon>
        <taxon>Lampyridae</taxon>
        <taxon>Luciolinae</taxon>
        <taxon>Aquatica</taxon>
    </lineage>
</organism>
<accession>A0AAN7PAR0</accession>
<evidence type="ECO:0000313" key="1">
    <source>
        <dbReference type="EMBL" id="KAK4880614.1"/>
    </source>
</evidence>
<dbReference type="EMBL" id="JARPUR010000003">
    <property type="protein sequence ID" value="KAK4880614.1"/>
    <property type="molecule type" value="Genomic_DNA"/>
</dbReference>
<sequence length="86" mass="9789">MFLIHPHNYLPLDQIFVGSECKDFMINNLSAQEQNEVRVKILDFYLTLATEIINRLPLSGTVRGSVLTGLLNFNRREGQDVAVVIE</sequence>
<dbReference type="AlphaFoldDB" id="A0AAN7PAR0"/>
<evidence type="ECO:0000313" key="2">
    <source>
        <dbReference type="Proteomes" id="UP001353858"/>
    </source>
</evidence>
<proteinExistence type="predicted"/>
<dbReference type="Proteomes" id="UP001353858">
    <property type="component" value="Unassembled WGS sequence"/>
</dbReference>
<protein>
    <submittedName>
        <fullName evidence="1">Uncharacterized protein</fullName>
    </submittedName>
</protein>